<accession>A0A7W8LEV1</accession>
<comment type="caution">
    <text evidence="1">The sequence shown here is derived from an EMBL/GenBank/DDBJ whole genome shotgun (WGS) entry which is preliminary data.</text>
</comment>
<name>A0A7W8LEV1_9BURK</name>
<reference evidence="1 2" key="1">
    <citation type="submission" date="2020-08" db="EMBL/GenBank/DDBJ databases">
        <title>Genomic Encyclopedia of Type Strains, Phase IV (KMG-V): Genome sequencing to study the core and pangenomes of soil and plant-associated prokaryotes.</title>
        <authorList>
            <person name="Whitman W."/>
        </authorList>
    </citation>
    <scope>NUCLEOTIDE SEQUENCE [LARGE SCALE GENOMIC DNA]</scope>
    <source>
        <strain evidence="1 2">JPY162</strain>
    </source>
</reference>
<dbReference type="Proteomes" id="UP000592820">
    <property type="component" value="Unassembled WGS sequence"/>
</dbReference>
<protein>
    <submittedName>
        <fullName evidence="1">Uncharacterized protein</fullName>
    </submittedName>
</protein>
<evidence type="ECO:0000313" key="1">
    <source>
        <dbReference type="EMBL" id="MBB5404456.1"/>
    </source>
</evidence>
<organism evidence="1 2">
    <name type="scientific">Paraburkholderia youngii</name>
    <dbReference type="NCBI Taxonomy" id="2782701"/>
    <lineage>
        <taxon>Bacteria</taxon>
        <taxon>Pseudomonadati</taxon>
        <taxon>Pseudomonadota</taxon>
        <taxon>Betaproteobacteria</taxon>
        <taxon>Burkholderiales</taxon>
        <taxon>Burkholderiaceae</taxon>
        <taxon>Paraburkholderia</taxon>
    </lineage>
</organism>
<dbReference type="AlphaFoldDB" id="A0A7W8LEV1"/>
<gene>
    <name evidence="1" type="ORF">HDG41_006552</name>
</gene>
<dbReference type="EMBL" id="JACHDE010000020">
    <property type="protein sequence ID" value="MBB5404456.1"/>
    <property type="molecule type" value="Genomic_DNA"/>
</dbReference>
<evidence type="ECO:0000313" key="2">
    <source>
        <dbReference type="Proteomes" id="UP000592820"/>
    </source>
</evidence>
<sequence>MSASKAASVHRFPAMQHVAPKCSGWYKRWSVAATEHDGNSMPKLRYLRGMRIPASVG</sequence>
<proteinExistence type="predicted"/>